<comment type="function">
    <text evidence="4">Formation of pseudouridine at positions 38, 39 and 40 in the anticodon stem and loop of transfer RNAs.</text>
</comment>
<dbReference type="PANTHER" id="PTHR11142">
    <property type="entry name" value="PSEUDOURIDYLATE SYNTHASE"/>
    <property type="match status" value="1"/>
</dbReference>
<gene>
    <name evidence="4 9" type="primary">truA</name>
    <name evidence="9" type="ORF">H4K34_15585</name>
</gene>
<evidence type="ECO:0000256" key="5">
    <source>
        <dbReference type="PIRSR" id="PIRSR001430-1"/>
    </source>
</evidence>
<dbReference type="CDD" id="cd02570">
    <property type="entry name" value="PseudoU_synth_EcTruA"/>
    <property type="match status" value="1"/>
</dbReference>
<accession>A0A7H0VDI2</accession>
<dbReference type="KEGG" id="chyd:H4K34_15585"/>
<dbReference type="SUPFAM" id="SSF55120">
    <property type="entry name" value="Pseudouridine synthase"/>
    <property type="match status" value="1"/>
</dbReference>
<organism evidence="9 10">
    <name type="scientific">Croceimicrobium hydrocarbonivorans</name>
    <dbReference type="NCBI Taxonomy" id="2761580"/>
    <lineage>
        <taxon>Bacteria</taxon>
        <taxon>Pseudomonadati</taxon>
        <taxon>Bacteroidota</taxon>
        <taxon>Flavobacteriia</taxon>
        <taxon>Flavobacteriales</taxon>
        <taxon>Owenweeksiaceae</taxon>
        <taxon>Croceimicrobium</taxon>
    </lineage>
</organism>
<dbReference type="NCBIfam" id="TIGR00071">
    <property type="entry name" value="hisT_truA"/>
    <property type="match status" value="1"/>
</dbReference>
<keyword evidence="10" id="KW-1185">Reference proteome</keyword>
<comment type="caution">
    <text evidence="4">Lacks conserved residue(s) required for the propagation of feature annotation.</text>
</comment>
<dbReference type="InterPro" id="IPR020094">
    <property type="entry name" value="TruA/RsuA/RluB/E/F_N"/>
</dbReference>
<dbReference type="InterPro" id="IPR020095">
    <property type="entry name" value="PsdUridine_synth_TruA_C"/>
</dbReference>
<evidence type="ECO:0000259" key="8">
    <source>
        <dbReference type="Pfam" id="PF01416"/>
    </source>
</evidence>
<dbReference type="Proteomes" id="UP000516305">
    <property type="component" value="Chromosome"/>
</dbReference>
<evidence type="ECO:0000256" key="2">
    <source>
        <dbReference type="ARBA" id="ARBA00022694"/>
    </source>
</evidence>
<dbReference type="Pfam" id="PF01416">
    <property type="entry name" value="PseudoU_synth_1"/>
    <property type="match status" value="1"/>
</dbReference>
<comment type="similarity">
    <text evidence="1 4 7">Belongs to the tRNA pseudouridine synthase TruA family.</text>
</comment>
<dbReference type="Gene3D" id="3.30.70.660">
    <property type="entry name" value="Pseudouridine synthase I, catalytic domain, C-terminal subdomain"/>
    <property type="match status" value="1"/>
</dbReference>
<feature type="binding site" evidence="4 6">
    <location>
        <position position="125"/>
    </location>
    <ligand>
        <name>substrate</name>
    </ligand>
</feature>
<evidence type="ECO:0000256" key="6">
    <source>
        <dbReference type="PIRSR" id="PIRSR001430-2"/>
    </source>
</evidence>
<keyword evidence="2 4" id="KW-0819">tRNA processing</keyword>
<evidence type="ECO:0000256" key="1">
    <source>
        <dbReference type="ARBA" id="ARBA00009375"/>
    </source>
</evidence>
<dbReference type="InterPro" id="IPR001406">
    <property type="entry name" value="PsdUridine_synth_TruA"/>
</dbReference>
<dbReference type="InterPro" id="IPR020097">
    <property type="entry name" value="PsdUridine_synth_TruA_a/b_dom"/>
</dbReference>
<feature type="domain" description="Pseudouridine synthase I TruA alpha/beta" evidence="8">
    <location>
        <begin position="156"/>
        <end position="258"/>
    </location>
</feature>
<protein>
    <recommendedName>
        <fullName evidence="4">tRNA pseudouridine synthase A</fullName>
        <ecNumber evidence="4">5.4.99.12</ecNumber>
    </recommendedName>
    <alternativeName>
        <fullName evidence="4">tRNA pseudouridine(38-40) synthase</fullName>
    </alternativeName>
    <alternativeName>
        <fullName evidence="4">tRNA pseudouridylate synthase I</fullName>
    </alternativeName>
    <alternativeName>
        <fullName evidence="4">tRNA-uridine isomerase I</fullName>
    </alternativeName>
</protein>
<comment type="subunit">
    <text evidence="4">Homodimer.</text>
</comment>
<evidence type="ECO:0000256" key="7">
    <source>
        <dbReference type="RuleBase" id="RU003792"/>
    </source>
</evidence>
<comment type="catalytic activity">
    <reaction evidence="4 7">
        <text>uridine(38/39/40) in tRNA = pseudouridine(38/39/40) in tRNA</text>
        <dbReference type="Rhea" id="RHEA:22376"/>
        <dbReference type="Rhea" id="RHEA-COMP:10085"/>
        <dbReference type="Rhea" id="RHEA-COMP:10087"/>
        <dbReference type="ChEBI" id="CHEBI:65314"/>
        <dbReference type="ChEBI" id="CHEBI:65315"/>
        <dbReference type="EC" id="5.4.99.12"/>
    </reaction>
</comment>
<dbReference type="GO" id="GO:0160147">
    <property type="term" value="F:tRNA pseudouridine(38-40) synthase activity"/>
    <property type="evidence" value="ECO:0007669"/>
    <property type="project" value="UniProtKB-EC"/>
</dbReference>
<proteinExistence type="inferred from homology"/>
<evidence type="ECO:0000313" key="10">
    <source>
        <dbReference type="Proteomes" id="UP000516305"/>
    </source>
</evidence>
<dbReference type="PANTHER" id="PTHR11142:SF0">
    <property type="entry name" value="TRNA PSEUDOURIDINE SYNTHASE-LIKE 1"/>
    <property type="match status" value="1"/>
</dbReference>
<dbReference type="InterPro" id="IPR020103">
    <property type="entry name" value="PsdUridine_synth_cat_dom_sf"/>
</dbReference>
<dbReference type="PIRSF" id="PIRSF001430">
    <property type="entry name" value="tRNA_psdUrid_synth"/>
    <property type="match status" value="1"/>
</dbReference>
<dbReference type="EMBL" id="CP060139">
    <property type="protein sequence ID" value="QNR23780.1"/>
    <property type="molecule type" value="Genomic_DNA"/>
</dbReference>
<evidence type="ECO:0000256" key="4">
    <source>
        <dbReference type="HAMAP-Rule" id="MF_00171"/>
    </source>
</evidence>
<dbReference type="AlphaFoldDB" id="A0A7H0VDI2"/>
<dbReference type="GO" id="GO:0003723">
    <property type="term" value="F:RNA binding"/>
    <property type="evidence" value="ECO:0007669"/>
    <property type="project" value="InterPro"/>
</dbReference>
<evidence type="ECO:0000313" key="9">
    <source>
        <dbReference type="EMBL" id="QNR23780.1"/>
    </source>
</evidence>
<sequence>MLRVPINTFATKKRPLRYFLKLAYRGTAFHGWQIQPNAISVQELINQKLSLILGHPINIVGAGRTDTGVHAREMYAHFDWDQPIADEGKLLNGLNKMLSPDVVIEAILPVKDDAHARFDATERAYEYHIQRKRSPFSGDLASPIFIPLDFEAMQSAAKRLIFKGDFSSFSKSKTQTKTNICELREAYWEQRGELWIFHVRADRFLRNMVRAIVGSLLEVGKGRMTEAEFVDMIAAKDRRLAGESAPAQGLYLTRVLYPNDIFLNG</sequence>
<dbReference type="HAMAP" id="MF_00171">
    <property type="entry name" value="TruA"/>
    <property type="match status" value="1"/>
</dbReference>
<keyword evidence="3 4" id="KW-0413">Isomerase</keyword>
<dbReference type="EC" id="5.4.99.12" evidence="4"/>
<name>A0A7H0VDI2_9FLAO</name>
<evidence type="ECO:0000256" key="3">
    <source>
        <dbReference type="ARBA" id="ARBA00023235"/>
    </source>
</evidence>
<feature type="active site" description="Nucleophile" evidence="4 5">
    <location>
        <position position="66"/>
    </location>
</feature>
<dbReference type="FunFam" id="3.30.70.580:FF:000001">
    <property type="entry name" value="tRNA pseudouridine synthase A"/>
    <property type="match status" value="1"/>
</dbReference>
<reference evidence="9 10" key="1">
    <citation type="submission" date="2020-08" db="EMBL/GenBank/DDBJ databases">
        <title>Croceimicrobium hydrocarbonivorans gen. nov., sp. nov., a novel marine bacterium isolated from a bacterial consortium that degrades polyethylene terephthalate.</title>
        <authorList>
            <person name="Liu R."/>
        </authorList>
    </citation>
    <scope>NUCLEOTIDE SEQUENCE [LARGE SCALE GENOMIC DNA]</scope>
    <source>
        <strain evidence="9 10">A20-9</strain>
    </source>
</reference>
<dbReference type="GO" id="GO:0031119">
    <property type="term" value="P:tRNA pseudouridine synthesis"/>
    <property type="evidence" value="ECO:0007669"/>
    <property type="project" value="UniProtKB-UniRule"/>
</dbReference>
<dbReference type="Gene3D" id="3.30.70.580">
    <property type="entry name" value="Pseudouridine synthase I, catalytic domain, N-terminal subdomain"/>
    <property type="match status" value="1"/>
</dbReference>